<keyword evidence="1" id="KW-0472">Membrane</keyword>
<evidence type="ECO:0000313" key="2">
    <source>
        <dbReference type="EMBL" id="WIV59140.1"/>
    </source>
</evidence>
<gene>
    <name evidence="2" type="ORF">QP939_11175</name>
</gene>
<feature type="transmembrane region" description="Helical" evidence="1">
    <location>
        <begin position="70"/>
        <end position="88"/>
    </location>
</feature>
<dbReference type="RefSeq" id="WP_285456618.1">
    <property type="nucleotide sequence ID" value="NZ_CP127173.1"/>
</dbReference>
<dbReference type="EMBL" id="CP127173">
    <property type="protein sequence ID" value="WIV59140.1"/>
    <property type="molecule type" value="Genomic_DNA"/>
</dbReference>
<dbReference type="Proteomes" id="UP001227101">
    <property type="component" value="Chromosome"/>
</dbReference>
<reference evidence="2 3" key="1">
    <citation type="submission" date="2023-06" db="EMBL/GenBank/DDBJ databases">
        <authorList>
            <person name="Oyuntsetseg B."/>
            <person name="Kim S.B."/>
        </authorList>
    </citation>
    <scope>NUCLEOTIDE SEQUENCE [LARGE SCALE GENOMIC DNA]</scope>
    <source>
        <strain evidence="2 3">2-2</strain>
    </source>
</reference>
<feature type="transmembrane region" description="Helical" evidence="1">
    <location>
        <begin position="37"/>
        <end position="64"/>
    </location>
</feature>
<keyword evidence="1" id="KW-0812">Transmembrane</keyword>
<dbReference type="InterPro" id="IPR021401">
    <property type="entry name" value="DUF3040"/>
</dbReference>
<keyword evidence="3" id="KW-1185">Reference proteome</keyword>
<evidence type="ECO:0000313" key="3">
    <source>
        <dbReference type="Proteomes" id="UP001227101"/>
    </source>
</evidence>
<name>A0ABY8XUN2_9PSEU</name>
<accession>A0ABY8XUN2</accession>
<sequence>MALHDYEQRKLDEIDRQLTAEAPRLARRFAEFRHVPASALVAGVAGLVILLSTGLVIMVVGVQLGRPGPIILGALITAVVPAAIGWYLRRYR</sequence>
<proteinExistence type="predicted"/>
<keyword evidence="1" id="KW-1133">Transmembrane helix</keyword>
<evidence type="ECO:0000256" key="1">
    <source>
        <dbReference type="SAM" id="Phobius"/>
    </source>
</evidence>
<dbReference type="Pfam" id="PF11239">
    <property type="entry name" value="DUF3040"/>
    <property type="match status" value="1"/>
</dbReference>
<protein>
    <submittedName>
        <fullName evidence="2">DUF3040 domain-containing protein</fullName>
    </submittedName>
</protein>
<organism evidence="2 3">
    <name type="scientific">Amycolatopsis nalaikhensis</name>
    <dbReference type="NCBI Taxonomy" id="715472"/>
    <lineage>
        <taxon>Bacteria</taxon>
        <taxon>Bacillati</taxon>
        <taxon>Actinomycetota</taxon>
        <taxon>Actinomycetes</taxon>
        <taxon>Pseudonocardiales</taxon>
        <taxon>Pseudonocardiaceae</taxon>
        <taxon>Amycolatopsis</taxon>
    </lineage>
</organism>